<accession>A0ABU0IKG5</accession>
<evidence type="ECO:0000313" key="5">
    <source>
        <dbReference type="EMBL" id="MDQ0462507.1"/>
    </source>
</evidence>
<dbReference type="InterPro" id="IPR051407">
    <property type="entry name" value="Bact_OM_lipoprot/Surf_antigen"/>
</dbReference>
<proteinExistence type="predicted"/>
<dbReference type="Gene3D" id="3.10.450.160">
    <property type="entry name" value="inner membrane protein cigr"/>
    <property type="match status" value="1"/>
</dbReference>
<comment type="subcellular location">
    <subcellularLocation>
        <location evidence="1">Membrane</location>
    </subcellularLocation>
</comment>
<comment type="caution">
    <text evidence="5">The sequence shown here is derived from an EMBL/GenBank/DDBJ whole genome shotgun (WGS) entry which is preliminary data.</text>
</comment>
<feature type="signal peptide" evidence="4">
    <location>
        <begin position="1"/>
        <end position="21"/>
    </location>
</feature>
<keyword evidence="4" id="KW-0732">Signal</keyword>
<organism evidence="5 6">
    <name type="scientific">Caulobacter ginsengisoli</name>
    <dbReference type="NCBI Taxonomy" id="400775"/>
    <lineage>
        <taxon>Bacteria</taxon>
        <taxon>Pseudomonadati</taxon>
        <taxon>Pseudomonadota</taxon>
        <taxon>Alphaproteobacteria</taxon>
        <taxon>Caulobacterales</taxon>
        <taxon>Caulobacteraceae</taxon>
        <taxon>Caulobacter</taxon>
    </lineage>
</organism>
<evidence type="ECO:0000256" key="2">
    <source>
        <dbReference type="ARBA" id="ARBA00023136"/>
    </source>
</evidence>
<dbReference type="Proteomes" id="UP001228905">
    <property type="component" value="Unassembled WGS sequence"/>
</dbReference>
<name>A0ABU0IKG5_9CAUL</name>
<dbReference type="EMBL" id="JAUSVS010000001">
    <property type="protein sequence ID" value="MDQ0462507.1"/>
    <property type="molecule type" value="Genomic_DNA"/>
</dbReference>
<evidence type="ECO:0000256" key="1">
    <source>
        <dbReference type="ARBA" id="ARBA00004370"/>
    </source>
</evidence>
<dbReference type="InterPro" id="IPR024572">
    <property type="entry name" value="RcnB"/>
</dbReference>
<dbReference type="RefSeq" id="WP_307344879.1">
    <property type="nucleotide sequence ID" value="NZ_JAUSVS010000001.1"/>
</dbReference>
<keyword evidence="2" id="KW-0472">Membrane</keyword>
<gene>
    <name evidence="5" type="ORF">QO010_000255</name>
</gene>
<evidence type="ECO:0000256" key="3">
    <source>
        <dbReference type="SAM" id="MobiDB-lite"/>
    </source>
</evidence>
<feature type="region of interest" description="Disordered" evidence="3">
    <location>
        <begin position="18"/>
        <end position="59"/>
    </location>
</feature>
<sequence length="268" mass="30255">MKTFVTAAASLSLLVGSAASAQPGPPDASRYGPRPPQDSQGYQRYNPRWSRGDRLPPQYRQPQYYVSDWRQRGLRPPPRGYRWVRYNDSNYFLVAIATGLIAQTVYRDEREQNWERRYNRRYSYQDDRYWQECRDKPDPAGVIVGAIIGGLLGNAAGGDDNRGGATLAGVIIGGAVGGALTKDMNCEDRSYAYRTYYNGFNSGRPGSRYSWRNPSNNHRGDLRIGGYYYDPAGFRCTTFSQTIYIDGRPRQGNGRACRQPDGTWAIVN</sequence>
<dbReference type="PANTHER" id="PTHR35603:SF2">
    <property type="entry name" value="OUTER MEMBRANE LIPOPROTEIN"/>
    <property type="match status" value="1"/>
</dbReference>
<reference evidence="5 6" key="1">
    <citation type="submission" date="2023-07" db="EMBL/GenBank/DDBJ databases">
        <title>Genomic Encyclopedia of Type Strains, Phase IV (KMG-IV): sequencing the most valuable type-strain genomes for metagenomic binning, comparative biology and taxonomic classification.</title>
        <authorList>
            <person name="Goeker M."/>
        </authorList>
    </citation>
    <scope>NUCLEOTIDE SEQUENCE [LARGE SCALE GENOMIC DNA]</scope>
    <source>
        <strain evidence="5 6">DSM 18695</strain>
    </source>
</reference>
<evidence type="ECO:0000313" key="6">
    <source>
        <dbReference type="Proteomes" id="UP001228905"/>
    </source>
</evidence>
<protein>
    <submittedName>
        <fullName evidence="5">Ni/Co efflux regulator RcnB</fullName>
    </submittedName>
</protein>
<evidence type="ECO:0000256" key="4">
    <source>
        <dbReference type="SAM" id="SignalP"/>
    </source>
</evidence>
<keyword evidence="6" id="KW-1185">Reference proteome</keyword>
<dbReference type="Pfam" id="PF11776">
    <property type="entry name" value="RcnB"/>
    <property type="match status" value="1"/>
</dbReference>
<dbReference type="PANTHER" id="PTHR35603">
    <property type="match status" value="1"/>
</dbReference>
<feature type="chain" id="PRO_5047218237" evidence="4">
    <location>
        <begin position="22"/>
        <end position="268"/>
    </location>
</feature>